<organism evidence="3 4">
    <name type="scientific">Actinospica acidithermotolerans</name>
    <dbReference type="NCBI Taxonomy" id="2828514"/>
    <lineage>
        <taxon>Bacteria</taxon>
        <taxon>Bacillati</taxon>
        <taxon>Actinomycetota</taxon>
        <taxon>Actinomycetes</taxon>
        <taxon>Catenulisporales</taxon>
        <taxon>Actinospicaceae</taxon>
        <taxon>Actinospica</taxon>
    </lineage>
</organism>
<dbReference type="AlphaFoldDB" id="A0A941IMH9"/>
<evidence type="ECO:0000256" key="2">
    <source>
        <dbReference type="SAM" id="Phobius"/>
    </source>
</evidence>
<sequence length="213" mass="22214">MSTEIAPTSPAFETGKPWWRGEVWSALLLGALSMVAGVLVAVIWRAIAPTVQGVVSISNGEKSAYYANAETKGFVGQDGTFGICAAVAGILLAIVAFTWFRRRGPVGAALALAGAGIGAAYFAAWFGTWLGPGRGSIVKAAENIPNNGTFDLPLQLSATGVIWLWPAVAVGLYFLLMLIFGPADPEPQQPESFPGWADPVDLTAPGPEDPAAR</sequence>
<evidence type="ECO:0000256" key="1">
    <source>
        <dbReference type="SAM" id="MobiDB-lite"/>
    </source>
</evidence>
<reference evidence="3" key="1">
    <citation type="submission" date="2021-04" db="EMBL/GenBank/DDBJ databases">
        <title>Genome based classification of Actinospica acidithermotolerans sp. nov., an actinobacterium isolated from an Indonesian hot spring.</title>
        <authorList>
            <person name="Kusuma A.B."/>
            <person name="Putra K.E."/>
            <person name="Nafisah S."/>
            <person name="Loh J."/>
            <person name="Nouioui I."/>
            <person name="Goodfellow M."/>
        </authorList>
    </citation>
    <scope>NUCLEOTIDE SEQUENCE</scope>
    <source>
        <strain evidence="3">MGRD01-02</strain>
    </source>
</reference>
<keyword evidence="2" id="KW-1133">Transmembrane helix</keyword>
<protein>
    <submittedName>
        <fullName evidence="3">DUF2567 domain-containing protein</fullName>
    </submittedName>
</protein>
<feature type="transmembrane region" description="Helical" evidence="2">
    <location>
        <begin position="107"/>
        <end position="126"/>
    </location>
</feature>
<dbReference type="Proteomes" id="UP000676325">
    <property type="component" value="Unassembled WGS sequence"/>
</dbReference>
<feature type="transmembrane region" description="Helical" evidence="2">
    <location>
        <begin position="80"/>
        <end position="100"/>
    </location>
</feature>
<dbReference type="Pfam" id="PF10821">
    <property type="entry name" value="DUF2567"/>
    <property type="match status" value="1"/>
</dbReference>
<keyword evidence="2" id="KW-0472">Membrane</keyword>
<dbReference type="RefSeq" id="WP_212519714.1">
    <property type="nucleotide sequence ID" value="NZ_JAGSOH010000060.1"/>
</dbReference>
<accession>A0A941IMH9</accession>
<evidence type="ECO:0000313" key="4">
    <source>
        <dbReference type="Proteomes" id="UP000676325"/>
    </source>
</evidence>
<dbReference type="EMBL" id="JAGSOH010000060">
    <property type="protein sequence ID" value="MBR7828581.1"/>
    <property type="molecule type" value="Genomic_DNA"/>
</dbReference>
<keyword evidence="2" id="KW-0812">Transmembrane</keyword>
<comment type="caution">
    <text evidence="3">The sequence shown here is derived from an EMBL/GenBank/DDBJ whole genome shotgun (WGS) entry which is preliminary data.</text>
</comment>
<name>A0A941IMH9_9ACTN</name>
<dbReference type="InterPro" id="IPR021213">
    <property type="entry name" value="DUF2567"/>
</dbReference>
<gene>
    <name evidence="3" type="ORF">KDK95_19880</name>
</gene>
<feature type="transmembrane region" description="Helical" evidence="2">
    <location>
        <begin position="162"/>
        <end position="180"/>
    </location>
</feature>
<feature type="transmembrane region" description="Helical" evidence="2">
    <location>
        <begin position="26"/>
        <end position="47"/>
    </location>
</feature>
<keyword evidence="4" id="KW-1185">Reference proteome</keyword>
<proteinExistence type="predicted"/>
<feature type="region of interest" description="Disordered" evidence="1">
    <location>
        <begin position="186"/>
        <end position="213"/>
    </location>
</feature>
<evidence type="ECO:0000313" key="3">
    <source>
        <dbReference type="EMBL" id="MBR7828581.1"/>
    </source>
</evidence>